<dbReference type="Proteomes" id="UP001054945">
    <property type="component" value="Unassembled WGS sequence"/>
</dbReference>
<comment type="caution">
    <text evidence="1">The sequence shown here is derived from an EMBL/GenBank/DDBJ whole genome shotgun (WGS) entry which is preliminary data.</text>
</comment>
<accession>A0AAV4Y8B0</accession>
<dbReference type="EMBL" id="BPLR01018854">
    <property type="protein sequence ID" value="GIZ02759.1"/>
    <property type="molecule type" value="Genomic_DNA"/>
</dbReference>
<reference evidence="1 2" key="1">
    <citation type="submission" date="2021-06" db="EMBL/GenBank/DDBJ databases">
        <title>Caerostris extrusa draft genome.</title>
        <authorList>
            <person name="Kono N."/>
            <person name="Arakawa K."/>
        </authorList>
    </citation>
    <scope>NUCLEOTIDE SEQUENCE [LARGE SCALE GENOMIC DNA]</scope>
</reference>
<evidence type="ECO:0000313" key="1">
    <source>
        <dbReference type="EMBL" id="GIZ02759.1"/>
    </source>
</evidence>
<protein>
    <submittedName>
        <fullName evidence="1">Uncharacterized protein</fullName>
    </submittedName>
</protein>
<sequence>MAMAGAPRGWANVSRALQKVDEEILLRHREISCAFIYKCSQHAFCFEKPKESGKKRVKANRILLSEAPALEQSLLT</sequence>
<proteinExistence type="predicted"/>
<dbReference type="AlphaFoldDB" id="A0AAV4Y8B0"/>
<keyword evidence="2" id="KW-1185">Reference proteome</keyword>
<gene>
    <name evidence="1" type="ORF">CEXT_255151</name>
</gene>
<evidence type="ECO:0000313" key="2">
    <source>
        <dbReference type="Proteomes" id="UP001054945"/>
    </source>
</evidence>
<name>A0AAV4Y8B0_CAEEX</name>
<organism evidence="1 2">
    <name type="scientific">Caerostris extrusa</name>
    <name type="common">Bark spider</name>
    <name type="synonym">Caerostris bankana</name>
    <dbReference type="NCBI Taxonomy" id="172846"/>
    <lineage>
        <taxon>Eukaryota</taxon>
        <taxon>Metazoa</taxon>
        <taxon>Ecdysozoa</taxon>
        <taxon>Arthropoda</taxon>
        <taxon>Chelicerata</taxon>
        <taxon>Arachnida</taxon>
        <taxon>Araneae</taxon>
        <taxon>Araneomorphae</taxon>
        <taxon>Entelegynae</taxon>
        <taxon>Araneoidea</taxon>
        <taxon>Araneidae</taxon>
        <taxon>Caerostris</taxon>
    </lineage>
</organism>